<feature type="transmembrane region" description="Helical" evidence="8">
    <location>
        <begin position="314"/>
        <end position="343"/>
    </location>
</feature>
<dbReference type="InterPro" id="IPR003838">
    <property type="entry name" value="ABC3_permease_C"/>
</dbReference>
<dbReference type="eggNOG" id="COG4591">
    <property type="taxonomic scope" value="Bacteria"/>
</dbReference>
<evidence type="ECO:0000256" key="6">
    <source>
        <dbReference type="ARBA" id="ARBA00022989"/>
    </source>
</evidence>
<dbReference type="PANTHER" id="PTHR30489:SF0">
    <property type="entry name" value="LIPOPROTEIN-RELEASING SYSTEM TRANSMEMBRANE PROTEIN LOLE"/>
    <property type="match status" value="1"/>
</dbReference>
<evidence type="ECO:0000259" key="9">
    <source>
        <dbReference type="Pfam" id="PF02687"/>
    </source>
</evidence>
<keyword evidence="6 8" id="KW-1133">Transmembrane helix</keyword>
<dbReference type="PANTHER" id="PTHR30489">
    <property type="entry name" value="LIPOPROTEIN-RELEASING SYSTEM TRANSMEMBRANE PROTEIN LOLE"/>
    <property type="match status" value="1"/>
</dbReference>
<protein>
    <submittedName>
        <fullName evidence="11">Lipoprotein releasing system transmembrane protein</fullName>
    </submittedName>
</protein>
<comment type="subcellular location">
    <subcellularLocation>
        <location evidence="1">Cell membrane</location>
        <topology evidence="1">Multi-pass membrane protein</topology>
    </subcellularLocation>
</comment>
<dbReference type="GO" id="GO:0042953">
    <property type="term" value="P:lipoprotein transport"/>
    <property type="evidence" value="ECO:0007669"/>
    <property type="project" value="InterPro"/>
</dbReference>
<dbReference type="InterPro" id="IPR011926">
    <property type="entry name" value="LolE_gammaproteobact"/>
</dbReference>
<keyword evidence="11" id="KW-0449">Lipoprotein</keyword>
<proteinExistence type="inferred from homology"/>
<organism evidence="11 12">
    <name type="scientific">Tatumella ptyseos ATCC 33301</name>
    <dbReference type="NCBI Taxonomy" id="1005995"/>
    <lineage>
        <taxon>Bacteria</taxon>
        <taxon>Pseudomonadati</taxon>
        <taxon>Pseudomonadota</taxon>
        <taxon>Gammaproteobacteria</taxon>
        <taxon>Enterobacterales</taxon>
        <taxon>Erwiniaceae</taxon>
        <taxon>Tatumella</taxon>
    </lineage>
</organism>
<dbReference type="Proteomes" id="UP000028602">
    <property type="component" value="Unassembled WGS sequence"/>
</dbReference>
<evidence type="ECO:0000256" key="2">
    <source>
        <dbReference type="ARBA" id="ARBA00005236"/>
    </source>
</evidence>
<evidence type="ECO:0000256" key="7">
    <source>
        <dbReference type="ARBA" id="ARBA00023136"/>
    </source>
</evidence>
<dbReference type="Pfam" id="PF02687">
    <property type="entry name" value="FtsX"/>
    <property type="match status" value="1"/>
</dbReference>
<feature type="transmembrane region" description="Helical" evidence="8">
    <location>
        <begin position="270"/>
        <end position="294"/>
    </location>
</feature>
<evidence type="ECO:0000313" key="12">
    <source>
        <dbReference type="Proteomes" id="UP000028602"/>
    </source>
</evidence>
<evidence type="ECO:0000256" key="4">
    <source>
        <dbReference type="ARBA" id="ARBA00022475"/>
    </source>
</evidence>
<accession>A0A085JD51</accession>
<dbReference type="NCBIfam" id="TIGR02212">
    <property type="entry name" value="lolCE"/>
    <property type="match status" value="1"/>
</dbReference>
<dbReference type="Pfam" id="PF12704">
    <property type="entry name" value="MacB_PCD"/>
    <property type="match status" value="1"/>
</dbReference>
<feature type="domain" description="ABC3 transporter permease C-terminal" evidence="9">
    <location>
        <begin position="274"/>
        <end position="407"/>
    </location>
</feature>
<feature type="transmembrane region" description="Helical" evidence="8">
    <location>
        <begin position="26"/>
        <end position="48"/>
    </location>
</feature>
<feature type="transmembrane region" description="Helical" evidence="8">
    <location>
        <begin position="378"/>
        <end position="399"/>
    </location>
</feature>
<gene>
    <name evidence="11" type="primary">lolE</name>
    <name evidence="11" type="ORF">GTPT_2587</name>
</gene>
<dbReference type="RefSeq" id="WP_025901790.1">
    <property type="nucleotide sequence ID" value="NZ_ATMJ01000001.1"/>
</dbReference>
<evidence type="ECO:0000259" key="10">
    <source>
        <dbReference type="Pfam" id="PF12704"/>
    </source>
</evidence>
<evidence type="ECO:0000256" key="3">
    <source>
        <dbReference type="ARBA" id="ARBA00022448"/>
    </source>
</evidence>
<dbReference type="AlphaFoldDB" id="A0A085JD51"/>
<keyword evidence="12" id="KW-1185">Reference proteome</keyword>
<dbReference type="InterPro" id="IPR025857">
    <property type="entry name" value="MacB_PCD"/>
</dbReference>
<dbReference type="GO" id="GO:0098797">
    <property type="term" value="C:plasma membrane protein complex"/>
    <property type="evidence" value="ECO:0007669"/>
    <property type="project" value="TreeGrafter"/>
</dbReference>
<dbReference type="InterPro" id="IPR011925">
    <property type="entry name" value="LolCE_TM"/>
</dbReference>
<dbReference type="NCBIfam" id="NF008357">
    <property type="entry name" value="PRK11146.1"/>
    <property type="match status" value="1"/>
</dbReference>
<comment type="caution">
    <text evidence="11">The sequence shown here is derived from an EMBL/GenBank/DDBJ whole genome shotgun (WGS) entry which is preliminary data.</text>
</comment>
<keyword evidence="3" id="KW-0813">Transport</keyword>
<dbReference type="InterPro" id="IPR051447">
    <property type="entry name" value="Lipoprotein-release_system"/>
</dbReference>
<keyword evidence="4" id="KW-1003">Cell membrane</keyword>
<evidence type="ECO:0000256" key="1">
    <source>
        <dbReference type="ARBA" id="ARBA00004651"/>
    </source>
</evidence>
<evidence type="ECO:0000256" key="8">
    <source>
        <dbReference type="SAM" id="Phobius"/>
    </source>
</evidence>
<comment type="similarity">
    <text evidence="2">Belongs to the ABC-4 integral membrane protein family. LolC/E subfamily.</text>
</comment>
<keyword evidence="5 8" id="KW-0812">Transmembrane</keyword>
<evidence type="ECO:0000313" key="11">
    <source>
        <dbReference type="EMBL" id="KFD18397.1"/>
    </source>
</evidence>
<evidence type="ECO:0000256" key="5">
    <source>
        <dbReference type="ARBA" id="ARBA00022692"/>
    </source>
</evidence>
<keyword evidence="7 8" id="KW-0472">Membrane</keyword>
<reference evidence="11 12" key="1">
    <citation type="submission" date="2014-05" db="EMBL/GenBank/DDBJ databases">
        <title>ATOL: Assembling a taxonomically balanced genome-scale reconstruction of the evolutionary history of the Enterobacteriaceae.</title>
        <authorList>
            <person name="Plunkett G.III."/>
            <person name="Neeno-Eckwall E.C."/>
            <person name="Glasner J.D."/>
            <person name="Perna N.T."/>
        </authorList>
    </citation>
    <scope>NUCLEOTIDE SEQUENCE [LARGE SCALE GENOMIC DNA]</scope>
    <source>
        <strain evidence="11 12">ATCC 33301</strain>
    </source>
</reference>
<dbReference type="OrthoDB" id="9808461at2"/>
<feature type="domain" description="MacB-like periplasmic core" evidence="10">
    <location>
        <begin position="27"/>
        <end position="231"/>
    </location>
</feature>
<dbReference type="NCBIfam" id="TIGR02213">
    <property type="entry name" value="lolE_release"/>
    <property type="match status" value="1"/>
</dbReference>
<sequence length="414" mass="45311">MRLPLSLLLAFRFSRGRRRGGMVSLISVISTVGIALGVAVLIIGLSAMNGFERQLNERILSVVPHGEIEPVHQPFTNWQQLIAPIEHVPGIAAAAGYINFTGLVESASKLQALTVKGVDPQAEKRLSSLPMFVQDNRWADFRAGQQQIILGGGIAKSLSVKTGDWITIMIPNNDGQNRLMQPKRIRLQVEGILQLSGMLDHSLALVPLADAQRYLEMGDSVTGIALKMSDPFKAVSLVRSAGEVTHSYVYIRNWISTYGYMYHDIQMIRAIMYLAMILVIGVACFNIVSTLVMAVKDKSSDIAVLRTLGAGNRLIRAVFIWYGLLAGLAGSIAGVIVGVFGALNLTAIIRALEKVTGHHFLSGDIYFIDFLPSELHWLDVWSVLVTAILLTLLASWYPARRASRIDPARVLSGQ</sequence>
<name>A0A085JD51_9GAMM</name>
<dbReference type="EMBL" id="JMPR01000038">
    <property type="protein sequence ID" value="KFD18397.1"/>
    <property type="molecule type" value="Genomic_DNA"/>
</dbReference>
<dbReference type="GO" id="GO:0044874">
    <property type="term" value="P:lipoprotein localization to outer membrane"/>
    <property type="evidence" value="ECO:0007669"/>
    <property type="project" value="InterPro"/>
</dbReference>